<accession>A0A6S6WEM1</accession>
<organism evidence="2 3">
    <name type="scientific">Pyrenophora teres f. teres</name>
    <dbReference type="NCBI Taxonomy" id="97479"/>
    <lineage>
        <taxon>Eukaryota</taxon>
        <taxon>Fungi</taxon>
        <taxon>Dikarya</taxon>
        <taxon>Ascomycota</taxon>
        <taxon>Pezizomycotina</taxon>
        <taxon>Dothideomycetes</taxon>
        <taxon>Pleosporomycetidae</taxon>
        <taxon>Pleosporales</taxon>
        <taxon>Pleosporineae</taxon>
        <taxon>Pleosporaceae</taxon>
        <taxon>Pyrenophora</taxon>
    </lineage>
</organism>
<protein>
    <submittedName>
        <fullName evidence="2">Uncharacterized protein</fullName>
    </submittedName>
</protein>
<evidence type="ECO:0000313" key="3">
    <source>
        <dbReference type="Proteomes" id="UP000472372"/>
    </source>
</evidence>
<name>A0A6S6WEM1_9PLEO</name>
<feature type="compositionally biased region" description="Low complexity" evidence="1">
    <location>
        <begin position="81"/>
        <end position="112"/>
    </location>
</feature>
<dbReference type="EMBL" id="HG992984">
    <property type="protein sequence ID" value="CAE7200216.1"/>
    <property type="molecule type" value="Genomic_DNA"/>
</dbReference>
<feature type="compositionally biased region" description="Basic and acidic residues" evidence="1">
    <location>
        <begin position="123"/>
        <end position="139"/>
    </location>
</feature>
<gene>
    <name evidence="2" type="ORF">PTTW11_08608</name>
</gene>
<sequence>MTHGLSITSAPLLFFSKLRNKTNPYAQHHHPINHSHSCSHAEPATCHAPAHADLLAQAREAAGRDAVTGRRVSGRMGGESQTQAQMQAKSQTQTQTQQGEGEGEVGQIQTQTLSQTPSQAWKAEGRVKQEENELSRQEAEEQKKAYLAWVAQNPQMRGSPYGSYEEFVREKVERRGLVGRGLEERAWVRGEFYAPAPGFG</sequence>
<evidence type="ECO:0000256" key="1">
    <source>
        <dbReference type="SAM" id="MobiDB-lite"/>
    </source>
</evidence>
<reference evidence="2" key="1">
    <citation type="submission" date="2021-02" db="EMBL/GenBank/DDBJ databases">
        <authorList>
            <person name="Syme A R."/>
            <person name="Syme A R."/>
            <person name="Moolhuijzen P."/>
        </authorList>
    </citation>
    <scope>NUCLEOTIDE SEQUENCE</scope>
    <source>
        <strain evidence="2">W1-1</strain>
    </source>
</reference>
<dbReference type="Proteomes" id="UP000472372">
    <property type="component" value="Chromosome 8"/>
</dbReference>
<dbReference type="AlphaFoldDB" id="A0A6S6WEM1"/>
<feature type="region of interest" description="Disordered" evidence="1">
    <location>
        <begin position="61"/>
        <end position="139"/>
    </location>
</feature>
<proteinExistence type="predicted"/>
<evidence type="ECO:0000313" key="2">
    <source>
        <dbReference type="EMBL" id="CAE7200216.1"/>
    </source>
</evidence>